<dbReference type="Pfam" id="PF01408">
    <property type="entry name" value="GFO_IDH_MocA"/>
    <property type="match status" value="1"/>
</dbReference>
<keyword evidence="4" id="KW-1185">Reference proteome</keyword>
<dbReference type="PANTHER" id="PTHR43377">
    <property type="entry name" value="BILIVERDIN REDUCTASE A"/>
    <property type="match status" value="1"/>
</dbReference>
<gene>
    <name evidence="3" type="ORF">EDC14_105724</name>
</gene>
<dbReference type="SUPFAM" id="SSF51735">
    <property type="entry name" value="NAD(P)-binding Rossmann-fold domains"/>
    <property type="match status" value="1"/>
</dbReference>
<protein>
    <submittedName>
        <fullName evidence="3">Putative dehydrogenase</fullName>
    </submittedName>
</protein>
<reference evidence="3 4" key="1">
    <citation type="submission" date="2019-03" db="EMBL/GenBank/DDBJ databases">
        <title>Genomic Encyclopedia of Type Strains, Phase IV (KMG-IV): sequencing the most valuable type-strain genomes for metagenomic binning, comparative biology and taxonomic classification.</title>
        <authorList>
            <person name="Goeker M."/>
        </authorList>
    </citation>
    <scope>NUCLEOTIDE SEQUENCE [LARGE SCALE GENOMIC DNA]</scope>
    <source>
        <strain evidence="3 4">LX-B</strain>
    </source>
</reference>
<dbReference type="SUPFAM" id="SSF55347">
    <property type="entry name" value="Glyceraldehyde-3-phosphate dehydrogenase-like, C-terminal domain"/>
    <property type="match status" value="1"/>
</dbReference>
<dbReference type="InterPro" id="IPR000683">
    <property type="entry name" value="Gfo/Idh/MocA-like_OxRdtase_N"/>
</dbReference>
<feature type="domain" description="GFO/IDH/MocA-like oxidoreductase" evidence="2">
    <location>
        <begin position="142"/>
        <end position="268"/>
    </location>
</feature>
<dbReference type="InterPro" id="IPR055170">
    <property type="entry name" value="GFO_IDH_MocA-like_dom"/>
</dbReference>
<evidence type="ECO:0000259" key="1">
    <source>
        <dbReference type="Pfam" id="PF01408"/>
    </source>
</evidence>
<name>A0A4R1QN76_HYDET</name>
<evidence type="ECO:0000313" key="4">
    <source>
        <dbReference type="Proteomes" id="UP000295008"/>
    </source>
</evidence>
<dbReference type="Gene3D" id="3.40.50.720">
    <property type="entry name" value="NAD(P)-binding Rossmann-like Domain"/>
    <property type="match status" value="1"/>
</dbReference>
<dbReference type="InterPro" id="IPR051450">
    <property type="entry name" value="Gfo/Idh/MocA_Oxidoreductases"/>
</dbReference>
<dbReference type="InterPro" id="IPR036291">
    <property type="entry name" value="NAD(P)-bd_dom_sf"/>
</dbReference>
<dbReference type="PANTHER" id="PTHR43377:SF1">
    <property type="entry name" value="BILIVERDIN REDUCTASE A"/>
    <property type="match status" value="1"/>
</dbReference>
<evidence type="ECO:0000259" key="2">
    <source>
        <dbReference type="Pfam" id="PF22725"/>
    </source>
</evidence>
<dbReference type="AlphaFoldDB" id="A0A4R1QN76"/>
<accession>A0A4R1QN76</accession>
<evidence type="ECO:0000313" key="3">
    <source>
        <dbReference type="EMBL" id="TCL55156.1"/>
    </source>
</evidence>
<dbReference type="Proteomes" id="UP000295008">
    <property type="component" value="Unassembled WGS sequence"/>
</dbReference>
<comment type="caution">
    <text evidence="3">The sequence shown here is derived from an EMBL/GenBank/DDBJ whole genome shotgun (WGS) entry which is preliminary data.</text>
</comment>
<organism evidence="3 4">
    <name type="scientific">Hydrogenispora ethanolica</name>
    <dbReference type="NCBI Taxonomy" id="1082276"/>
    <lineage>
        <taxon>Bacteria</taxon>
        <taxon>Bacillati</taxon>
        <taxon>Bacillota</taxon>
        <taxon>Hydrogenispora</taxon>
    </lineage>
</organism>
<dbReference type="Pfam" id="PF22725">
    <property type="entry name" value="GFO_IDH_MocA_C3"/>
    <property type="match status" value="1"/>
</dbReference>
<feature type="domain" description="Gfo/Idh/MocA-like oxidoreductase N-terminal" evidence="1">
    <location>
        <begin position="8"/>
        <end position="124"/>
    </location>
</feature>
<dbReference type="GO" id="GO:0000166">
    <property type="term" value="F:nucleotide binding"/>
    <property type="evidence" value="ECO:0007669"/>
    <property type="project" value="InterPro"/>
</dbReference>
<dbReference type="EMBL" id="SLUN01000057">
    <property type="protein sequence ID" value="TCL55156.1"/>
    <property type="molecule type" value="Genomic_DNA"/>
</dbReference>
<sequence>MLAFMEKIKVGVIGLGYAWERLHHPAFEELADRYQITAICDINRGRAEYWGQRLGLDINRDVYTNYLTMVERRDLQVIDIMVPIAQNHPVAEAIAGSGKAIILEKPMGASVEQAEATRGLPERYGIQMMIAENYRYSEEFNLIRDMVRLRKVGTPVHFSYHRTSCFPCAMKKDTFSATEWRQHPDYSGGDLLDAAIHDLAGLRHVFGAVEYLQALGVPQKDDFSPYAAVTVNLQFMNKVIGNFTYYPAGQEPQKPLVGLRIFCTQGMIYLEEPQCGIINVFYNDGRHEMVTYRPMRGYYNELVNFHNALLGREALAVTPEMEIGDLRTVFAILQSITEQDVVKVDRVPYFAVQG</sequence>
<proteinExistence type="predicted"/>
<dbReference type="Gene3D" id="3.30.360.10">
    <property type="entry name" value="Dihydrodipicolinate Reductase, domain 2"/>
    <property type="match status" value="1"/>
</dbReference>